<evidence type="ECO:0000256" key="1">
    <source>
        <dbReference type="SAM" id="MobiDB-lite"/>
    </source>
</evidence>
<feature type="compositionally biased region" description="Basic and acidic residues" evidence="1">
    <location>
        <begin position="1"/>
        <end position="21"/>
    </location>
</feature>
<feature type="region of interest" description="Disordered" evidence="1">
    <location>
        <begin position="1"/>
        <end position="32"/>
    </location>
</feature>
<sequence length="122" mass="13164">MGRGWRSETRWRPQARQEGREGAGPSALGPPLLAHPKWLIMAGRAEGRLAEVRVRVARASAQDRCGPGRRARNKAGSLAHLSHSGPEPPPATAHLAPTTRTPPPRQLTAATPRAHHAMPRAH</sequence>
<gene>
    <name evidence="2" type="ORF">E2C01_061227</name>
</gene>
<accession>A0A5B7HA57</accession>
<feature type="region of interest" description="Disordered" evidence="1">
    <location>
        <begin position="61"/>
        <end position="122"/>
    </location>
</feature>
<reference evidence="2 3" key="1">
    <citation type="submission" date="2019-05" db="EMBL/GenBank/DDBJ databases">
        <title>Another draft genome of Portunus trituberculatus and its Hox gene families provides insights of decapod evolution.</title>
        <authorList>
            <person name="Jeong J.-H."/>
            <person name="Song I."/>
            <person name="Kim S."/>
            <person name="Choi T."/>
            <person name="Kim D."/>
            <person name="Ryu S."/>
            <person name="Kim W."/>
        </authorList>
    </citation>
    <scope>NUCLEOTIDE SEQUENCE [LARGE SCALE GENOMIC DNA]</scope>
    <source>
        <tissue evidence="2">Muscle</tissue>
    </source>
</reference>
<proteinExistence type="predicted"/>
<evidence type="ECO:0000313" key="3">
    <source>
        <dbReference type="Proteomes" id="UP000324222"/>
    </source>
</evidence>
<protein>
    <submittedName>
        <fullName evidence="2">Uncharacterized protein</fullName>
    </submittedName>
</protein>
<dbReference type="AlphaFoldDB" id="A0A5B7HA57"/>
<organism evidence="2 3">
    <name type="scientific">Portunus trituberculatus</name>
    <name type="common">Swimming crab</name>
    <name type="synonym">Neptunus trituberculatus</name>
    <dbReference type="NCBI Taxonomy" id="210409"/>
    <lineage>
        <taxon>Eukaryota</taxon>
        <taxon>Metazoa</taxon>
        <taxon>Ecdysozoa</taxon>
        <taxon>Arthropoda</taxon>
        <taxon>Crustacea</taxon>
        <taxon>Multicrustacea</taxon>
        <taxon>Malacostraca</taxon>
        <taxon>Eumalacostraca</taxon>
        <taxon>Eucarida</taxon>
        <taxon>Decapoda</taxon>
        <taxon>Pleocyemata</taxon>
        <taxon>Brachyura</taxon>
        <taxon>Eubrachyura</taxon>
        <taxon>Portunoidea</taxon>
        <taxon>Portunidae</taxon>
        <taxon>Portuninae</taxon>
        <taxon>Portunus</taxon>
    </lineage>
</organism>
<dbReference type="Proteomes" id="UP000324222">
    <property type="component" value="Unassembled WGS sequence"/>
</dbReference>
<dbReference type="EMBL" id="VSRR010025723">
    <property type="protein sequence ID" value="MPC67063.1"/>
    <property type="molecule type" value="Genomic_DNA"/>
</dbReference>
<evidence type="ECO:0000313" key="2">
    <source>
        <dbReference type="EMBL" id="MPC67063.1"/>
    </source>
</evidence>
<comment type="caution">
    <text evidence="2">The sequence shown here is derived from an EMBL/GenBank/DDBJ whole genome shotgun (WGS) entry which is preliminary data.</text>
</comment>
<name>A0A5B7HA57_PORTR</name>
<feature type="compositionally biased region" description="Basic residues" evidence="1">
    <location>
        <begin position="113"/>
        <end position="122"/>
    </location>
</feature>
<keyword evidence="3" id="KW-1185">Reference proteome</keyword>